<organism evidence="5 6">
    <name type="scientific">Croceivirga thetidis</name>
    <dbReference type="NCBI Taxonomy" id="2721623"/>
    <lineage>
        <taxon>Bacteria</taxon>
        <taxon>Pseudomonadati</taxon>
        <taxon>Bacteroidota</taxon>
        <taxon>Flavobacteriia</taxon>
        <taxon>Flavobacteriales</taxon>
        <taxon>Flavobacteriaceae</taxon>
        <taxon>Croceivirga</taxon>
    </lineage>
</organism>
<feature type="domain" description="N-acetyltransferase" evidence="4">
    <location>
        <begin position="11"/>
        <end position="151"/>
    </location>
</feature>
<comment type="caution">
    <text evidence="5">The sequence shown here is derived from an EMBL/GenBank/DDBJ whole genome shotgun (WGS) entry which is preliminary data.</text>
</comment>
<evidence type="ECO:0000259" key="4">
    <source>
        <dbReference type="Pfam" id="PF13302"/>
    </source>
</evidence>
<dbReference type="SUPFAM" id="SSF55729">
    <property type="entry name" value="Acyl-CoA N-acyltransferases (Nat)"/>
    <property type="match status" value="1"/>
</dbReference>
<dbReference type="InterPro" id="IPR016181">
    <property type="entry name" value="Acyl_CoA_acyltransferase"/>
</dbReference>
<comment type="similarity">
    <text evidence="3">Belongs to the acetyltransferase family. RimJ subfamily.</text>
</comment>
<dbReference type="PANTHER" id="PTHR43792">
    <property type="entry name" value="GNAT FAMILY, PUTATIVE (AFU_ORTHOLOGUE AFUA_3G00765)-RELATED-RELATED"/>
    <property type="match status" value="1"/>
</dbReference>
<dbReference type="EMBL" id="JAAWWL010000001">
    <property type="protein sequence ID" value="NKI31081.1"/>
    <property type="molecule type" value="Genomic_DNA"/>
</dbReference>
<dbReference type="Gene3D" id="3.40.630.30">
    <property type="match status" value="1"/>
</dbReference>
<evidence type="ECO:0000313" key="5">
    <source>
        <dbReference type="EMBL" id="NKI31081.1"/>
    </source>
</evidence>
<dbReference type="InterPro" id="IPR051531">
    <property type="entry name" value="N-acetyltransferase"/>
</dbReference>
<sequence length="182" mass="21155">MEITFDNYSISPIKTKDAWRVCNFVVANEKRLADFFPQTLKENLTPTLAELFVQKKEKQFNNKEEFLFSIKENTNRSIIGLVYLKELHKKEGQAEIAYCISYQYENKGLMAKIVGEIAKWAFTNVEITVLQAIIHDTNLASRKVAEKNSFKFITVLQKEHQMADGSIADMQLYELRKSEFQD</sequence>
<dbReference type="Proteomes" id="UP000718451">
    <property type="component" value="Unassembled WGS sequence"/>
</dbReference>
<dbReference type="InterPro" id="IPR000182">
    <property type="entry name" value="GNAT_dom"/>
</dbReference>
<keyword evidence="2" id="KW-0012">Acyltransferase</keyword>
<dbReference type="PANTHER" id="PTHR43792:SF8">
    <property type="entry name" value="[RIBOSOMAL PROTEIN US5]-ALANINE N-ACETYLTRANSFERASE"/>
    <property type="match status" value="1"/>
</dbReference>
<evidence type="ECO:0000256" key="3">
    <source>
        <dbReference type="ARBA" id="ARBA00038502"/>
    </source>
</evidence>
<reference evidence="5 6" key="1">
    <citation type="submission" date="2020-04" db="EMBL/GenBank/DDBJ databases">
        <authorList>
            <person name="Yoon J."/>
        </authorList>
    </citation>
    <scope>NUCLEOTIDE SEQUENCE [LARGE SCALE GENOMIC DNA]</scope>
    <source>
        <strain evidence="5 6">DJ-13</strain>
    </source>
</reference>
<gene>
    <name evidence="5" type="ORF">HCU67_03940</name>
</gene>
<evidence type="ECO:0000256" key="2">
    <source>
        <dbReference type="ARBA" id="ARBA00023315"/>
    </source>
</evidence>
<keyword evidence="6" id="KW-1185">Reference proteome</keyword>
<proteinExistence type="inferred from homology"/>
<evidence type="ECO:0000313" key="6">
    <source>
        <dbReference type="Proteomes" id="UP000718451"/>
    </source>
</evidence>
<keyword evidence="1" id="KW-0808">Transferase</keyword>
<evidence type="ECO:0000256" key="1">
    <source>
        <dbReference type="ARBA" id="ARBA00022679"/>
    </source>
</evidence>
<dbReference type="RefSeq" id="WP_168551278.1">
    <property type="nucleotide sequence ID" value="NZ_JAAWWL010000001.1"/>
</dbReference>
<dbReference type="Pfam" id="PF13302">
    <property type="entry name" value="Acetyltransf_3"/>
    <property type="match status" value="1"/>
</dbReference>
<protein>
    <submittedName>
        <fullName evidence="5">GNAT family N-acetyltransferase</fullName>
    </submittedName>
</protein>
<accession>A0ABX1GME3</accession>
<name>A0ABX1GME3_9FLAO</name>